<feature type="domain" description="B box-type" evidence="2">
    <location>
        <begin position="52"/>
        <end position="93"/>
    </location>
</feature>
<dbReference type="Pfam" id="PF00643">
    <property type="entry name" value="zf-B_box"/>
    <property type="match status" value="1"/>
</dbReference>
<keyword evidence="4" id="KW-1185">Reference proteome</keyword>
<keyword evidence="1" id="KW-0479">Metal-binding</keyword>
<dbReference type="GO" id="GO:0008270">
    <property type="term" value="F:zinc ion binding"/>
    <property type="evidence" value="ECO:0007669"/>
    <property type="project" value="UniProtKB-KW"/>
</dbReference>
<proteinExistence type="predicted"/>
<accession>A0AAD9JCR7</accession>
<protein>
    <recommendedName>
        <fullName evidence="2">B box-type domain-containing protein</fullName>
    </recommendedName>
</protein>
<dbReference type="InterPro" id="IPR000315">
    <property type="entry name" value="Znf_B-box"/>
</dbReference>
<evidence type="ECO:0000313" key="4">
    <source>
        <dbReference type="Proteomes" id="UP001208570"/>
    </source>
</evidence>
<evidence type="ECO:0000313" key="3">
    <source>
        <dbReference type="EMBL" id="KAK2150464.1"/>
    </source>
</evidence>
<organism evidence="3 4">
    <name type="scientific">Paralvinella palmiformis</name>
    <dbReference type="NCBI Taxonomy" id="53620"/>
    <lineage>
        <taxon>Eukaryota</taxon>
        <taxon>Metazoa</taxon>
        <taxon>Spiralia</taxon>
        <taxon>Lophotrochozoa</taxon>
        <taxon>Annelida</taxon>
        <taxon>Polychaeta</taxon>
        <taxon>Sedentaria</taxon>
        <taxon>Canalipalpata</taxon>
        <taxon>Terebellida</taxon>
        <taxon>Terebelliformia</taxon>
        <taxon>Alvinellidae</taxon>
        <taxon>Paralvinella</taxon>
    </lineage>
</organism>
<dbReference type="Gene3D" id="3.30.160.60">
    <property type="entry name" value="Classic Zinc Finger"/>
    <property type="match status" value="1"/>
</dbReference>
<keyword evidence="1" id="KW-0862">Zinc</keyword>
<dbReference type="AlphaFoldDB" id="A0AAD9JCR7"/>
<evidence type="ECO:0000259" key="2">
    <source>
        <dbReference type="PROSITE" id="PS50119"/>
    </source>
</evidence>
<reference evidence="3" key="1">
    <citation type="journal article" date="2023" name="Mol. Biol. Evol.">
        <title>Third-Generation Sequencing Reveals the Adaptive Role of the Epigenome in Three Deep-Sea Polychaetes.</title>
        <authorList>
            <person name="Perez M."/>
            <person name="Aroh O."/>
            <person name="Sun Y."/>
            <person name="Lan Y."/>
            <person name="Juniper S.K."/>
            <person name="Young C.R."/>
            <person name="Angers B."/>
            <person name="Qian P.Y."/>
        </authorList>
    </citation>
    <scope>NUCLEOTIDE SEQUENCE</scope>
    <source>
        <strain evidence="3">P08H-3</strain>
    </source>
</reference>
<dbReference type="EMBL" id="JAODUP010000404">
    <property type="protein sequence ID" value="KAK2150464.1"/>
    <property type="molecule type" value="Genomic_DNA"/>
</dbReference>
<dbReference type="Proteomes" id="UP001208570">
    <property type="component" value="Unassembled WGS sequence"/>
</dbReference>
<dbReference type="SUPFAM" id="SSF57845">
    <property type="entry name" value="B-box zinc-binding domain"/>
    <property type="match status" value="1"/>
</dbReference>
<comment type="caution">
    <text evidence="3">The sequence shown here is derived from an EMBL/GenBank/DDBJ whole genome shotgun (WGS) entry which is preliminary data.</text>
</comment>
<dbReference type="PROSITE" id="PS50119">
    <property type="entry name" value="ZF_BBOX"/>
    <property type="match status" value="1"/>
</dbReference>
<gene>
    <name evidence="3" type="ORF">LSH36_404g03014</name>
</gene>
<evidence type="ECO:0000256" key="1">
    <source>
        <dbReference type="PROSITE-ProRule" id="PRU00024"/>
    </source>
</evidence>
<sequence length="106" mass="11676">MAVLVVPVLRVLRRLPSISSNSKTFSATRATRSTSPPQYANHEILTSEGISMNALACSQHADEKLESYCNDCKRALCCFCLIMDHNGHDACSLSKVVHDISARILR</sequence>
<name>A0AAD9JCR7_9ANNE</name>
<keyword evidence="1" id="KW-0863">Zinc-finger</keyword>